<sequence length="193" mass="21206">MSRTVTTLVETPAGFRSREVARLFWQMEEQRRILLDALAGLTGDELHWQPAPGANTIAMLLAHIAYAEAHLVQVGILGETTGHAQDVTGISEEDEGMPLAPDAPPSPALAGRPLAFFTDALAKARAHTRRALEPLADGDLARTVTRPPRPDGTVRVFDAAWVVCHLIEHEAGHRGQIQLMRHLWRVRDALGRR</sequence>
<feature type="domain" description="DinB-like" evidence="1">
    <location>
        <begin position="26"/>
        <end position="177"/>
    </location>
</feature>
<dbReference type="SUPFAM" id="SSF109854">
    <property type="entry name" value="DinB/YfiT-like putative metalloenzymes"/>
    <property type="match status" value="1"/>
</dbReference>
<organism evidence="2">
    <name type="scientific">Eiseniibacteriota bacterium</name>
    <dbReference type="NCBI Taxonomy" id="2212470"/>
    <lineage>
        <taxon>Bacteria</taxon>
        <taxon>Candidatus Eiseniibacteriota</taxon>
    </lineage>
</organism>
<accession>A0A832HZX1</accession>
<reference evidence="2" key="1">
    <citation type="journal article" date="2020" name="mSystems">
        <title>Genome- and Community-Level Interaction Insights into Carbon Utilization and Element Cycling Functions of Hydrothermarchaeota in Hydrothermal Sediment.</title>
        <authorList>
            <person name="Zhou Z."/>
            <person name="Liu Y."/>
            <person name="Xu W."/>
            <person name="Pan J."/>
            <person name="Luo Z.H."/>
            <person name="Li M."/>
        </authorList>
    </citation>
    <scope>NUCLEOTIDE SEQUENCE [LARGE SCALE GENOMIC DNA]</scope>
    <source>
        <strain evidence="2">SpSt-381</strain>
    </source>
</reference>
<evidence type="ECO:0000259" key="1">
    <source>
        <dbReference type="Pfam" id="PF12867"/>
    </source>
</evidence>
<protein>
    <submittedName>
        <fullName evidence="2">DinB family protein</fullName>
    </submittedName>
</protein>
<name>A0A832HZX1_UNCEI</name>
<comment type="caution">
    <text evidence="2">The sequence shown here is derived from an EMBL/GenBank/DDBJ whole genome shotgun (WGS) entry which is preliminary data.</text>
</comment>
<dbReference type="InterPro" id="IPR034660">
    <property type="entry name" value="DinB/YfiT-like"/>
</dbReference>
<dbReference type="InterPro" id="IPR024775">
    <property type="entry name" value="DinB-like"/>
</dbReference>
<dbReference type="Gene3D" id="1.20.120.450">
    <property type="entry name" value="dinb family like domain"/>
    <property type="match status" value="1"/>
</dbReference>
<dbReference type="EMBL" id="DSQF01000002">
    <property type="protein sequence ID" value="HGZ42091.1"/>
    <property type="molecule type" value="Genomic_DNA"/>
</dbReference>
<gene>
    <name evidence="2" type="ORF">ENR23_01470</name>
</gene>
<evidence type="ECO:0000313" key="2">
    <source>
        <dbReference type="EMBL" id="HGZ42091.1"/>
    </source>
</evidence>
<dbReference type="Pfam" id="PF12867">
    <property type="entry name" value="DinB_2"/>
    <property type="match status" value="1"/>
</dbReference>
<dbReference type="AlphaFoldDB" id="A0A832HZX1"/>
<proteinExistence type="predicted"/>